<name>A0AA46SVF3_9XANT</name>
<reference evidence="1" key="1">
    <citation type="submission" date="2022-06" db="EMBL/GenBank/DDBJ databases">
        <title>Dynamics of rice microbiomes reveals core vertical transmitted seed endophytes.</title>
        <authorList>
            <person name="Liao K."/>
            <person name="Zhang X."/>
        </authorList>
    </citation>
    <scope>NUCLEOTIDE SEQUENCE</scope>
    <source>
        <strain evidence="1">JR3-14</strain>
    </source>
</reference>
<evidence type="ECO:0000313" key="1">
    <source>
        <dbReference type="EMBL" id="UYK89297.1"/>
    </source>
</evidence>
<sequence>MYSTERIANYSRYRGAIEVKQDVSPQYLGTPFDGHREGGASVNSYSSQMYSAWKEFLATSQPYTCMWTLSYMNPYSDRKAVDALWHCAKHINRSIWGPRWSKKGKGIHATVVAERHKVSCELRGRLHFHILMQKLDIDMNDERFTAIVNDAALWLRDDFNNPMSDSSRINVQKVYDASGLAQYLTKDLQTTHWPKGDNVFFVRPKGLEGIVFRLKGSVELNMCH</sequence>
<evidence type="ECO:0000313" key="2">
    <source>
        <dbReference type="Proteomes" id="UP001164392"/>
    </source>
</evidence>
<accession>A0AA46SVF3</accession>
<dbReference type="EMBL" id="CP099534">
    <property type="protein sequence ID" value="UYK89297.1"/>
    <property type="molecule type" value="Genomic_DNA"/>
</dbReference>
<dbReference type="RefSeq" id="WP_267093377.1">
    <property type="nucleotide sequence ID" value="NZ_CP099534.1"/>
</dbReference>
<organism evidence="1 2">
    <name type="scientific">Xanthomonas sacchari</name>
    <dbReference type="NCBI Taxonomy" id="56458"/>
    <lineage>
        <taxon>Bacteria</taxon>
        <taxon>Pseudomonadati</taxon>
        <taxon>Pseudomonadota</taxon>
        <taxon>Gammaproteobacteria</taxon>
        <taxon>Lysobacterales</taxon>
        <taxon>Lysobacteraceae</taxon>
        <taxon>Xanthomonas</taxon>
    </lineage>
</organism>
<protein>
    <submittedName>
        <fullName evidence="1">Uncharacterized protein</fullName>
    </submittedName>
</protein>
<proteinExistence type="predicted"/>
<dbReference type="AlphaFoldDB" id="A0AA46SVF3"/>
<gene>
    <name evidence="1" type="ORF">NG824_02225</name>
</gene>
<dbReference type="Proteomes" id="UP001164392">
    <property type="component" value="Chromosome"/>
</dbReference>